<protein>
    <submittedName>
        <fullName evidence="1">Uncharacterized protein</fullName>
    </submittedName>
</protein>
<dbReference type="AlphaFoldDB" id="A0AAW9FFJ6"/>
<gene>
    <name evidence="1" type="ORF">RMR22_05080</name>
</gene>
<dbReference type="RefSeq" id="WP_320202495.1">
    <property type="nucleotide sequence ID" value="NZ_CP192781.1"/>
</dbReference>
<accession>A0AAW9FFJ6</accession>
<organism evidence="1">
    <name type="scientific">Agrobacterium rosae</name>
    <dbReference type="NCBI Taxonomy" id="1972867"/>
    <lineage>
        <taxon>Bacteria</taxon>
        <taxon>Pseudomonadati</taxon>
        <taxon>Pseudomonadota</taxon>
        <taxon>Alphaproteobacteria</taxon>
        <taxon>Hyphomicrobiales</taxon>
        <taxon>Rhizobiaceae</taxon>
        <taxon>Rhizobium/Agrobacterium group</taxon>
        <taxon>Agrobacterium</taxon>
    </lineage>
</organism>
<evidence type="ECO:0000313" key="1">
    <source>
        <dbReference type="EMBL" id="MDX8301608.1"/>
    </source>
</evidence>
<comment type="caution">
    <text evidence="1">The sequence shown here is derived from an EMBL/GenBank/DDBJ whole genome shotgun (WGS) entry which is preliminary data.</text>
</comment>
<dbReference type="EMBL" id="JAVRAF010000001">
    <property type="protein sequence ID" value="MDX8301608.1"/>
    <property type="molecule type" value="Genomic_DNA"/>
</dbReference>
<proteinExistence type="predicted"/>
<name>A0AAW9FFJ6_9HYPH</name>
<sequence>MVVKSPNNDDKAPSDVPSLIRGAEWIGVLKAFWTIMVSTFKNNGKNKKIDNE</sequence>
<reference evidence="1" key="1">
    <citation type="journal article" date="2023" name="Phytobiomes J">
        <title>Deciphering the key players within the bacterial microbiota associated with aerial crown gall tumors on rhododendron: Insights into the gallobiome.</title>
        <authorList>
            <person name="Kuzmanovic N."/>
            <person name="Nesme J."/>
            <person name="Wolf J."/>
            <person name="Neumann-Schaal M."/>
            <person name="Petersen J."/>
            <person name="Fernandez-Gnecco G."/>
            <person name="Sproeer C."/>
            <person name="Bunk B."/>
            <person name="Overmann J."/>
            <person name="Sorensen S.J."/>
            <person name="Idczak E."/>
            <person name="Smalla K."/>
        </authorList>
    </citation>
    <scope>NUCLEOTIDE SEQUENCE</scope>
    <source>
        <strain evidence="1">Rho-11.1</strain>
    </source>
</reference>